<evidence type="ECO:0000313" key="1">
    <source>
        <dbReference type="EMBL" id="GIX77279.1"/>
    </source>
</evidence>
<name>A0AAV4N1P8_9ARAC</name>
<dbReference type="Proteomes" id="UP001054837">
    <property type="component" value="Unassembled WGS sequence"/>
</dbReference>
<proteinExistence type="predicted"/>
<reference evidence="1 2" key="1">
    <citation type="submission" date="2021-06" db="EMBL/GenBank/DDBJ databases">
        <title>Caerostris darwini draft genome.</title>
        <authorList>
            <person name="Kono N."/>
            <person name="Arakawa K."/>
        </authorList>
    </citation>
    <scope>NUCLEOTIDE SEQUENCE [LARGE SCALE GENOMIC DNA]</scope>
</reference>
<organism evidence="1 2">
    <name type="scientific">Caerostris darwini</name>
    <dbReference type="NCBI Taxonomy" id="1538125"/>
    <lineage>
        <taxon>Eukaryota</taxon>
        <taxon>Metazoa</taxon>
        <taxon>Ecdysozoa</taxon>
        <taxon>Arthropoda</taxon>
        <taxon>Chelicerata</taxon>
        <taxon>Arachnida</taxon>
        <taxon>Araneae</taxon>
        <taxon>Araneomorphae</taxon>
        <taxon>Entelegynae</taxon>
        <taxon>Araneoidea</taxon>
        <taxon>Araneidae</taxon>
        <taxon>Caerostris</taxon>
    </lineage>
</organism>
<accession>A0AAV4N1P8</accession>
<gene>
    <name evidence="1" type="ORF">CDAR_276381</name>
</gene>
<protein>
    <submittedName>
        <fullName evidence="1">Uncharacterized protein</fullName>
    </submittedName>
</protein>
<evidence type="ECO:0000313" key="2">
    <source>
        <dbReference type="Proteomes" id="UP001054837"/>
    </source>
</evidence>
<sequence>MCILCSNDRFRVLFLPPLPPTIPWKLKISIPPLPSPSLPGAHSDCRVFMRDGLILQIPPLDFFFPLLLLSFMVKRARDLGERRWENKKKEFEDAGEYKGGEKERETIIRNGLAQTILVLRAFPSTSSTPLVSFPTKRSLTCSPPREIVSLPYPAPPPPLIKRWLH</sequence>
<dbReference type="EMBL" id="BPLQ01001000">
    <property type="protein sequence ID" value="GIX77279.1"/>
    <property type="molecule type" value="Genomic_DNA"/>
</dbReference>
<dbReference type="AlphaFoldDB" id="A0AAV4N1P8"/>
<keyword evidence="2" id="KW-1185">Reference proteome</keyword>
<comment type="caution">
    <text evidence="1">The sequence shown here is derived from an EMBL/GenBank/DDBJ whole genome shotgun (WGS) entry which is preliminary data.</text>
</comment>